<dbReference type="PANTHER" id="PTHR44757">
    <property type="entry name" value="DIGUANYLATE CYCLASE DGCP"/>
    <property type="match status" value="1"/>
</dbReference>
<dbReference type="HOGENOM" id="CLU_2579629_0_0_6"/>
<dbReference type="InterPro" id="IPR052155">
    <property type="entry name" value="Biofilm_reg_signaling"/>
</dbReference>
<dbReference type="InterPro" id="IPR000160">
    <property type="entry name" value="GGDEF_dom"/>
</dbReference>
<dbReference type="SUPFAM" id="SSF55073">
    <property type="entry name" value="Nucleotide cyclase"/>
    <property type="match status" value="1"/>
</dbReference>
<evidence type="ECO:0000313" key="3">
    <source>
        <dbReference type="Proteomes" id="UP000005466"/>
    </source>
</evidence>
<evidence type="ECO:0000259" key="1">
    <source>
        <dbReference type="PROSITE" id="PS50887"/>
    </source>
</evidence>
<dbReference type="NCBIfam" id="TIGR00254">
    <property type="entry name" value="GGDEF"/>
    <property type="match status" value="1"/>
</dbReference>
<protein>
    <submittedName>
        <fullName evidence="2">Sensory box protein</fullName>
    </submittedName>
</protein>
<accession>F3CGA8</accession>
<dbReference type="Gene3D" id="3.30.70.270">
    <property type="match status" value="1"/>
</dbReference>
<dbReference type="PROSITE" id="PS50887">
    <property type="entry name" value="GGDEF"/>
    <property type="match status" value="1"/>
</dbReference>
<sequence>YNEGVVSGAVLVLHDMTQERQYIADLSWQAAHDPLTGLVNRSEFEHRLQRVLDGIDDQASSHCLMFLDLDQFKLVNDTGVH</sequence>
<dbReference type="AlphaFoldDB" id="F3CGA8"/>
<name>F3CGA8_PSESG</name>
<dbReference type="PANTHER" id="PTHR44757:SF4">
    <property type="entry name" value="DIGUANYLATE CYCLASE DGCE-RELATED"/>
    <property type="match status" value="1"/>
</dbReference>
<feature type="non-terminal residue" evidence="2">
    <location>
        <position position="1"/>
    </location>
</feature>
<dbReference type="EMBL" id="ADWY01002567">
    <property type="protein sequence ID" value="EGH18300.1"/>
    <property type="molecule type" value="Genomic_DNA"/>
</dbReference>
<comment type="caution">
    <text evidence="2">The sequence shown here is derived from an EMBL/GenBank/DDBJ whole genome shotgun (WGS) entry which is preliminary data.</text>
</comment>
<organism evidence="2 3">
    <name type="scientific">Pseudomonas savastanoi pv. glycinea str. race 4</name>
    <dbReference type="NCBI Taxonomy" id="875330"/>
    <lineage>
        <taxon>Bacteria</taxon>
        <taxon>Pseudomonadati</taxon>
        <taxon>Pseudomonadota</taxon>
        <taxon>Gammaproteobacteria</taxon>
        <taxon>Pseudomonadales</taxon>
        <taxon>Pseudomonadaceae</taxon>
        <taxon>Pseudomonas</taxon>
    </lineage>
</organism>
<dbReference type="InterPro" id="IPR029787">
    <property type="entry name" value="Nucleotide_cyclase"/>
</dbReference>
<gene>
    <name evidence="2" type="ORF">Pgy4_35643</name>
</gene>
<dbReference type="Proteomes" id="UP000005466">
    <property type="component" value="Unassembled WGS sequence"/>
</dbReference>
<evidence type="ECO:0000313" key="2">
    <source>
        <dbReference type="EMBL" id="EGH18300.1"/>
    </source>
</evidence>
<reference evidence="2 3" key="1">
    <citation type="journal article" date="2011" name="PLoS Pathog.">
        <title>Dynamic evolution of pathogenicity revealed by sequencing and comparative genomics of 19 Pseudomonas syringae isolates.</title>
        <authorList>
            <person name="Baltrus D.A."/>
            <person name="Nishimura M.T."/>
            <person name="Romanchuk A."/>
            <person name="Chang J.H."/>
            <person name="Mukhtar M.S."/>
            <person name="Cherkis K."/>
            <person name="Roach J."/>
            <person name="Grant S.R."/>
            <person name="Jones C.D."/>
            <person name="Dangl J.L."/>
        </authorList>
    </citation>
    <scope>NUCLEOTIDE SEQUENCE [LARGE SCALE GENOMIC DNA]</scope>
    <source>
        <strain evidence="3">race 4</strain>
    </source>
</reference>
<feature type="non-terminal residue" evidence="2">
    <location>
        <position position="81"/>
    </location>
</feature>
<dbReference type="Pfam" id="PF00990">
    <property type="entry name" value="GGDEF"/>
    <property type="match status" value="1"/>
</dbReference>
<dbReference type="InterPro" id="IPR043128">
    <property type="entry name" value="Rev_trsase/Diguanyl_cyclase"/>
</dbReference>
<feature type="domain" description="GGDEF" evidence="1">
    <location>
        <begin position="60"/>
        <end position="81"/>
    </location>
</feature>
<proteinExistence type="predicted"/>